<evidence type="ECO:0000313" key="10">
    <source>
        <dbReference type="Proteomes" id="UP000629596"/>
    </source>
</evidence>
<dbReference type="Pfam" id="PF08543">
    <property type="entry name" value="Phos_pyr_kin"/>
    <property type="match status" value="1"/>
</dbReference>
<reference evidence="8 9" key="1">
    <citation type="submission" date="2018-07" db="EMBL/GenBank/DDBJ databases">
        <title>Parabacteroides acidifaciens nov. sp., isolated from human feces.</title>
        <authorList>
            <person name="Wang Y.J."/>
        </authorList>
    </citation>
    <scope>NUCLEOTIDE SEQUENCE [LARGE SCALE GENOMIC DNA]</scope>
    <source>
        <strain evidence="8 9">426-9</strain>
    </source>
</reference>
<dbReference type="EMBL" id="JACRTI010000043">
    <property type="protein sequence ID" value="MBC8602991.1"/>
    <property type="molecule type" value="Genomic_DNA"/>
</dbReference>
<dbReference type="InterPro" id="IPR004625">
    <property type="entry name" value="PyrdxlKinase"/>
</dbReference>
<evidence type="ECO:0000256" key="2">
    <source>
        <dbReference type="ARBA" id="ARBA00022679"/>
    </source>
</evidence>
<dbReference type="Proteomes" id="UP000629596">
    <property type="component" value="Unassembled WGS sequence"/>
</dbReference>
<evidence type="ECO:0000256" key="1">
    <source>
        <dbReference type="ARBA" id="ARBA00012104"/>
    </source>
</evidence>
<dbReference type="GO" id="GO:0005829">
    <property type="term" value="C:cytosol"/>
    <property type="evidence" value="ECO:0007669"/>
    <property type="project" value="TreeGrafter"/>
</dbReference>
<organism evidence="8 9">
    <name type="scientific">Parabacteroides acidifaciens</name>
    <dbReference type="NCBI Taxonomy" id="2290935"/>
    <lineage>
        <taxon>Bacteria</taxon>
        <taxon>Pseudomonadati</taxon>
        <taxon>Bacteroidota</taxon>
        <taxon>Bacteroidia</taxon>
        <taxon>Bacteroidales</taxon>
        <taxon>Tannerellaceae</taxon>
        <taxon>Parabacteroides</taxon>
    </lineage>
</organism>
<dbReference type="PANTHER" id="PTHR10534:SF2">
    <property type="entry name" value="PYRIDOXAL KINASE"/>
    <property type="match status" value="1"/>
</dbReference>
<evidence type="ECO:0000313" key="9">
    <source>
        <dbReference type="Proteomes" id="UP000256321"/>
    </source>
</evidence>
<keyword evidence="3" id="KW-0547">Nucleotide-binding</keyword>
<proteinExistence type="predicted"/>
<dbReference type="PANTHER" id="PTHR10534">
    <property type="entry name" value="PYRIDOXAL KINASE"/>
    <property type="match status" value="1"/>
</dbReference>
<evidence type="ECO:0000259" key="6">
    <source>
        <dbReference type="Pfam" id="PF08543"/>
    </source>
</evidence>
<evidence type="ECO:0000256" key="5">
    <source>
        <dbReference type="ARBA" id="ARBA00022840"/>
    </source>
</evidence>
<dbReference type="EMBL" id="QREV01000043">
    <property type="protein sequence ID" value="RDU48258.1"/>
    <property type="molecule type" value="Genomic_DNA"/>
</dbReference>
<evidence type="ECO:0000256" key="3">
    <source>
        <dbReference type="ARBA" id="ARBA00022741"/>
    </source>
</evidence>
<evidence type="ECO:0000256" key="4">
    <source>
        <dbReference type="ARBA" id="ARBA00022777"/>
    </source>
</evidence>
<feature type="domain" description="Pyridoxamine kinase/Phosphomethylpyrimidine kinase" evidence="6">
    <location>
        <begin position="32"/>
        <end position="263"/>
    </location>
</feature>
<gene>
    <name evidence="8" type="ORF">DWU89_15225</name>
    <name evidence="7" type="ORF">H8784_14845</name>
</gene>
<dbReference type="GO" id="GO:0008478">
    <property type="term" value="F:pyridoxal kinase activity"/>
    <property type="evidence" value="ECO:0007669"/>
    <property type="project" value="UniProtKB-EC"/>
</dbReference>
<dbReference type="SUPFAM" id="SSF53613">
    <property type="entry name" value="Ribokinase-like"/>
    <property type="match status" value="1"/>
</dbReference>
<sequence length="286" mass="31903">MKNKEHQKRIAAIHDLSGFGKCSLTVALPILSAAGIEACAMPTAILSTHTGGINGYTYRDLTSDMRAFMQHWKSLNIRFDATYSGFLGSFDQLELVKEFFTLFKSKDNLILVDPVMADNGELYRIFQPEFAAGMRSLCKKADIIVPNLTEAALLLEESYHSGPYTQAYIENILKKLSKLGPEKVVLTGVYFKEEELGAATYDRKEDAVGFLFTQRIPGAYHGTGDIFASALLSGLLNNFSLNESAQIAVNFTADSIRRTYKAKTDYRFGVNFEQCIPDFLKELKLI</sequence>
<keyword evidence="4 8" id="KW-0418">Kinase</keyword>
<dbReference type="GO" id="GO:0005524">
    <property type="term" value="F:ATP binding"/>
    <property type="evidence" value="ECO:0007669"/>
    <property type="project" value="UniProtKB-KW"/>
</dbReference>
<dbReference type="AlphaFoldDB" id="A0A3D8HBF2"/>
<dbReference type="NCBIfam" id="NF005491">
    <property type="entry name" value="PRK07105.1"/>
    <property type="match status" value="1"/>
</dbReference>
<dbReference type="RefSeq" id="WP_115500486.1">
    <property type="nucleotide sequence ID" value="NZ_JACRTI010000043.1"/>
</dbReference>
<evidence type="ECO:0000313" key="8">
    <source>
        <dbReference type="EMBL" id="RDU48258.1"/>
    </source>
</evidence>
<dbReference type="GO" id="GO:0009443">
    <property type="term" value="P:pyridoxal 5'-phosphate salvage"/>
    <property type="evidence" value="ECO:0007669"/>
    <property type="project" value="InterPro"/>
</dbReference>
<name>A0A3D8HBF2_9BACT</name>
<keyword evidence="2 8" id="KW-0808">Transferase</keyword>
<accession>A0A3D8HBF2</accession>
<reference evidence="7 10" key="2">
    <citation type="submission" date="2020-08" db="EMBL/GenBank/DDBJ databases">
        <title>Genome public.</title>
        <authorList>
            <person name="Liu C."/>
            <person name="Sun Q."/>
        </authorList>
    </citation>
    <scope>NUCLEOTIDE SEQUENCE [LARGE SCALE GENOMIC DNA]</scope>
    <source>
        <strain evidence="7 10">426_9</strain>
    </source>
</reference>
<dbReference type="Gene3D" id="3.40.1190.20">
    <property type="match status" value="1"/>
</dbReference>
<comment type="caution">
    <text evidence="8">The sequence shown here is derived from an EMBL/GenBank/DDBJ whole genome shotgun (WGS) entry which is preliminary data.</text>
</comment>
<dbReference type="CDD" id="cd01173">
    <property type="entry name" value="pyridoxal_pyridoxamine_kinase"/>
    <property type="match status" value="1"/>
</dbReference>
<evidence type="ECO:0000313" key="7">
    <source>
        <dbReference type="EMBL" id="MBC8602991.1"/>
    </source>
</evidence>
<keyword evidence="5" id="KW-0067">ATP-binding</keyword>
<dbReference type="InterPro" id="IPR029056">
    <property type="entry name" value="Ribokinase-like"/>
</dbReference>
<dbReference type="InterPro" id="IPR013749">
    <property type="entry name" value="PM/HMP-P_kinase-1"/>
</dbReference>
<protein>
    <recommendedName>
        <fullName evidence="1">pyridoxal kinase</fullName>
        <ecNumber evidence="1">2.7.1.35</ecNumber>
    </recommendedName>
</protein>
<dbReference type="Proteomes" id="UP000256321">
    <property type="component" value="Unassembled WGS sequence"/>
</dbReference>
<keyword evidence="10" id="KW-1185">Reference proteome</keyword>
<dbReference type="EC" id="2.7.1.35" evidence="1"/>